<reference evidence="4" key="1">
    <citation type="journal article" date="2011" name="Genome Biol.">
        <title>Comparative genomics of the social amoebae Dictyostelium discoideum and Dictyostelium purpureum.</title>
        <authorList>
            <consortium name="US DOE Joint Genome Institute (JGI-PGF)"/>
            <person name="Sucgang R."/>
            <person name="Kuo A."/>
            <person name="Tian X."/>
            <person name="Salerno W."/>
            <person name="Parikh A."/>
            <person name="Feasley C.L."/>
            <person name="Dalin E."/>
            <person name="Tu H."/>
            <person name="Huang E."/>
            <person name="Barry K."/>
            <person name="Lindquist E."/>
            <person name="Shapiro H."/>
            <person name="Bruce D."/>
            <person name="Schmutz J."/>
            <person name="Salamov A."/>
            <person name="Fey P."/>
            <person name="Gaudet P."/>
            <person name="Anjard C."/>
            <person name="Babu M.M."/>
            <person name="Basu S."/>
            <person name="Bushmanova Y."/>
            <person name="van der Wel H."/>
            <person name="Katoh-Kurasawa M."/>
            <person name="Dinh C."/>
            <person name="Coutinho P.M."/>
            <person name="Saito T."/>
            <person name="Elias M."/>
            <person name="Schaap P."/>
            <person name="Kay R.R."/>
            <person name="Henrissat B."/>
            <person name="Eichinger L."/>
            <person name="Rivero F."/>
            <person name="Putnam N.H."/>
            <person name="West C.M."/>
            <person name="Loomis W.F."/>
            <person name="Chisholm R.L."/>
            <person name="Shaulsky G."/>
            <person name="Strassmann J.E."/>
            <person name="Queller D.C."/>
            <person name="Kuspa A."/>
            <person name="Grigoriev I.V."/>
        </authorList>
    </citation>
    <scope>NUCLEOTIDE SEQUENCE [LARGE SCALE GENOMIC DNA]</scope>
    <source>
        <strain evidence="4">QSDP1</strain>
    </source>
</reference>
<dbReference type="eggNOG" id="ENOG502RHB0">
    <property type="taxonomic scope" value="Eukaryota"/>
</dbReference>
<dbReference type="OrthoDB" id="19499at2759"/>
<dbReference type="FunCoup" id="F0ZME1">
    <property type="interactions" value="398"/>
</dbReference>
<feature type="region of interest" description="Disordered" evidence="1">
    <location>
        <begin position="210"/>
        <end position="270"/>
    </location>
</feature>
<dbReference type="OMA" id="YCENDEP"/>
<organism evidence="3 4">
    <name type="scientific">Dictyostelium purpureum</name>
    <name type="common">Slime mold</name>
    <dbReference type="NCBI Taxonomy" id="5786"/>
    <lineage>
        <taxon>Eukaryota</taxon>
        <taxon>Amoebozoa</taxon>
        <taxon>Evosea</taxon>
        <taxon>Eumycetozoa</taxon>
        <taxon>Dictyostelia</taxon>
        <taxon>Dictyosteliales</taxon>
        <taxon>Dictyosteliaceae</taxon>
        <taxon>Dictyostelium</taxon>
    </lineage>
</organism>
<evidence type="ECO:0000313" key="3">
    <source>
        <dbReference type="EMBL" id="EGC34900.1"/>
    </source>
</evidence>
<name>F0ZME1_DICPU</name>
<sequence>MKFFYLFIIIFVINIISKCSAYDYAYFYPPSKQDNDAVGYIVAIGQPCLSYDAQGWAAIANIDSENDISLKLYDNVNCKGNPAYENTFKGGNYGPYEIPFNHYDPNKLHLVSSEPLFEVSTIMVMQFFPTSNSDCEGPAPIMKMFLNSTAFNSTDPYSLVYCENDEPMNKVCVNNKCEIIPYPNNCTQYFNPSIYSNFVCRQGSPVPSSSSSSSFDSSNSNQSYDSSVSGSGSSFISGSGASNNSGSGTSNNYSGGSSTGTGSNYKFKNI</sequence>
<evidence type="ECO:0000256" key="1">
    <source>
        <dbReference type="SAM" id="MobiDB-lite"/>
    </source>
</evidence>
<dbReference type="RefSeq" id="XP_003288592.1">
    <property type="nucleotide sequence ID" value="XM_003288544.1"/>
</dbReference>
<feature type="chain" id="PRO_5003262593" evidence="2">
    <location>
        <begin position="22"/>
        <end position="270"/>
    </location>
</feature>
<evidence type="ECO:0000256" key="2">
    <source>
        <dbReference type="SAM" id="SignalP"/>
    </source>
</evidence>
<protein>
    <submittedName>
        <fullName evidence="3">Uncharacterized protein</fullName>
    </submittedName>
</protein>
<proteinExistence type="predicted"/>
<keyword evidence="4" id="KW-1185">Reference proteome</keyword>
<gene>
    <name evidence="3" type="ORF">DICPUDRAFT_34292</name>
</gene>
<feature type="signal peptide" evidence="2">
    <location>
        <begin position="1"/>
        <end position="21"/>
    </location>
</feature>
<evidence type="ECO:0000313" key="4">
    <source>
        <dbReference type="Proteomes" id="UP000001064"/>
    </source>
</evidence>
<dbReference type="AlphaFoldDB" id="F0ZME1"/>
<dbReference type="KEGG" id="dpp:DICPUDRAFT_34292"/>
<dbReference type="GeneID" id="10502010"/>
<feature type="compositionally biased region" description="Low complexity" evidence="1">
    <location>
        <begin position="210"/>
        <end position="264"/>
    </location>
</feature>
<dbReference type="InParanoid" id="F0ZME1"/>
<keyword evidence="2" id="KW-0732">Signal</keyword>
<accession>F0ZME1</accession>
<dbReference type="VEuPathDB" id="AmoebaDB:DICPUDRAFT_34292"/>
<dbReference type="Proteomes" id="UP000001064">
    <property type="component" value="Unassembled WGS sequence"/>
</dbReference>
<dbReference type="EMBL" id="GL871079">
    <property type="protein sequence ID" value="EGC34900.1"/>
    <property type="molecule type" value="Genomic_DNA"/>
</dbReference>